<keyword evidence="5 8" id="KW-0472">Membrane</keyword>
<evidence type="ECO:0000256" key="8">
    <source>
        <dbReference type="SAM" id="Phobius"/>
    </source>
</evidence>
<evidence type="ECO:0000256" key="6">
    <source>
        <dbReference type="ARBA" id="ARBA00023170"/>
    </source>
</evidence>
<feature type="transmembrane region" description="Helical" evidence="8">
    <location>
        <begin position="12"/>
        <end position="32"/>
    </location>
</feature>
<sequence>MWKLTSMTHMIGFGFVFINGLLSTQLGVIYACRSTTKEGNKTLNIVHDMMNCGKFTNSETHQLTLFSMQIGHQEVAVVPHGMFKMDISLLKSLFTTVIMYVIILVQFGSTI</sequence>
<protein>
    <submittedName>
        <fullName evidence="10">Gustatory receptor 28b</fullName>
    </submittedName>
</protein>
<dbReference type="InterPro" id="IPR013604">
    <property type="entry name" value="7TM_chemorcpt"/>
</dbReference>
<reference evidence="10" key="1">
    <citation type="submission" date="2025-08" db="UniProtKB">
        <authorList>
            <consortium name="RefSeq"/>
        </authorList>
    </citation>
    <scope>IDENTIFICATION</scope>
    <source>
        <tissue evidence="10">Whole organism</tissue>
    </source>
</reference>
<dbReference type="OrthoDB" id="6366728at2759"/>
<evidence type="ECO:0000256" key="1">
    <source>
        <dbReference type="ARBA" id="ARBA00004651"/>
    </source>
</evidence>
<evidence type="ECO:0000313" key="9">
    <source>
        <dbReference type="Proteomes" id="UP000504606"/>
    </source>
</evidence>
<dbReference type="PANTHER" id="PTHR21143">
    <property type="entry name" value="INVERTEBRATE GUSTATORY RECEPTOR"/>
    <property type="match status" value="1"/>
</dbReference>
<keyword evidence="4 8" id="KW-1133">Transmembrane helix</keyword>
<evidence type="ECO:0000256" key="7">
    <source>
        <dbReference type="ARBA" id="ARBA00023224"/>
    </source>
</evidence>
<dbReference type="GO" id="GO:0007635">
    <property type="term" value="P:chemosensory behavior"/>
    <property type="evidence" value="ECO:0007669"/>
    <property type="project" value="TreeGrafter"/>
</dbReference>
<keyword evidence="9" id="KW-1185">Reference proteome</keyword>
<dbReference type="Proteomes" id="UP000504606">
    <property type="component" value="Unplaced"/>
</dbReference>
<evidence type="ECO:0000256" key="4">
    <source>
        <dbReference type="ARBA" id="ARBA00022989"/>
    </source>
</evidence>
<dbReference type="RefSeq" id="XP_052119901.1">
    <property type="nucleotide sequence ID" value="XM_052263941.1"/>
</dbReference>
<dbReference type="GO" id="GO:0005886">
    <property type="term" value="C:plasma membrane"/>
    <property type="evidence" value="ECO:0007669"/>
    <property type="project" value="UniProtKB-SubCell"/>
</dbReference>
<evidence type="ECO:0000256" key="3">
    <source>
        <dbReference type="ARBA" id="ARBA00022692"/>
    </source>
</evidence>
<dbReference type="GO" id="GO:0007165">
    <property type="term" value="P:signal transduction"/>
    <property type="evidence" value="ECO:0007669"/>
    <property type="project" value="UniProtKB-KW"/>
</dbReference>
<dbReference type="PROSITE" id="PS51257">
    <property type="entry name" value="PROKAR_LIPOPROTEIN"/>
    <property type="match status" value="1"/>
</dbReference>
<comment type="subcellular location">
    <subcellularLocation>
        <location evidence="1">Cell membrane</location>
        <topology evidence="1">Multi-pass membrane protein</topology>
    </subcellularLocation>
</comment>
<organism evidence="9 10">
    <name type="scientific">Frankliniella occidentalis</name>
    <name type="common">Western flower thrips</name>
    <name type="synonym">Euthrips occidentalis</name>
    <dbReference type="NCBI Taxonomy" id="133901"/>
    <lineage>
        <taxon>Eukaryota</taxon>
        <taxon>Metazoa</taxon>
        <taxon>Ecdysozoa</taxon>
        <taxon>Arthropoda</taxon>
        <taxon>Hexapoda</taxon>
        <taxon>Insecta</taxon>
        <taxon>Pterygota</taxon>
        <taxon>Neoptera</taxon>
        <taxon>Paraneoptera</taxon>
        <taxon>Thysanoptera</taxon>
        <taxon>Terebrantia</taxon>
        <taxon>Thripoidea</taxon>
        <taxon>Thripidae</taxon>
        <taxon>Frankliniella</taxon>
    </lineage>
</organism>
<dbReference type="GO" id="GO:0030425">
    <property type="term" value="C:dendrite"/>
    <property type="evidence" value="ECO:0007669"/>
    <property type="project" value="TreeGrafter"/>
</dbReference>
<name>A0A9C6TT13_FRAOC</name>
<dbReference type="GO" id="GO:0008049">
    <property type="term" value="P:male courtship behavior"/>
    <property type="evidence" value="ECO:0007669"/>
    <property type="project" value="TreeGrafter"/>
</dbReference>
<dbReference type="GO" id="GO:0030424">
    <property type="term" value="C:axon"/>
    <property type="evidence" value="ECO:0007669"/>
    <property type="project" value="TreeGrafter"/>
</dbReference>
<keyword evidence="3 8" id="KW-0812">Transmembrane</keyword>
<dbReference type="Pfam" id="PF08395">
    <property type="entry name" value="7tm_7"/>
    <property type="match status" value="1"/>
</dbReference>
<feature type="transmembrane region" description="Helical" evidence="8">
    <location>
        <begin position="89"/>
        <end position="108"/>
    </location>
</feature>
<dbReference type="AlphaFoldDB" id="A0A9C6TT13"/>
<keyword evidence="7" id="KW-0807">Transducer</keyword>
<dbReference type="GO" id="GO:0043025">
    <property type="term" value="C:neuronal cell body"/>
    <property type="evidence" value="ECO:0007669"/>
    <property type="project" value="TreeGrafter"/>
</dbReference>
<gene>
    <name evidence="10" type="primary">LOC113211866</name>
</gene>
<evidence type="ECO:0000256" key="2">
    <source>
        <dbReference type="ARBA" id="ARBA00022475"/>
    </source>
</evidence>
<keyword evidence="6 10" id="KW-0675">Receptor</keyword>
<dbReference type="PANTHER" id="PTHR21143:SF133">
    <property type="entry name" value="GUSTATORY AND PHEROMONE RECEPTOR 32A-RELATED"/>
    <property type="match status" value="1"/>
</dbReference>
<proteinExistence type="predicted"/>
<keyword evidence="2" id="KW-1003">Cell membrane</keyword>
<accession>A0A9C6TT13</accession>
<dbReference type="GeneID" id="113211866"/>
<evidence type="ECO:0000313" key="10">
    <source>
        <dbReference type="RefSeq" id="XP_052119901.1"/>
    </source>
</evidence>
<evidence type="ECO:0000256" key="5">
    <source>
        <dbReference type="ARBA" id="ARBA00023136"/>
    </source>
</evidence>
<dbReference type="KEGG" id="foc:113211866"/>
<dbReference type="GO" id="GO:0050909">
    <property type="term" value="P:sensory perception of taste"/>
    <property type="evidence" value="ECO:0007669"/>
    <property type="project" value="InterPro"/>
</dbReference>